<accession>A0ABQ3Y6Z3</accession>
<dbReference type="Gene3D" id="3.30.360.10">
    <property type="entry name" value="Dihydrodipicolinate Reductase, domain 2"/>
    <property type="match status" value="1"/>
</dbReference>
<dbReference type="InterPro" id="IPR000683">
    <property type="entry name" value="Gfo/Idh/MocA-like_OxRdtase_N"/>
</dbReference>
<dbReference type="InterPro" id="IPR052515">
    <property type="entry name" value="Gfo/Idh/MocA_Oxidoreductase"/>
</dbReference>
<dbReference type="InterPro" id="IPR036291">
    <property type="entry name" value="NAD(P)-bd_dom_sf"/>
</dbReference>
<organism evidence="3 4">
    <name type="scientific">Paractinoplanes deccanensis</name>
    <dbReference type="NCBI Taxonomy" id="113561"/>
    <lineage>
        <taxon>Bacteria</taxon>
        <taxon>Bacillati</taxon>
        <taxon>Actinomycetota</taxon>
        <taxon>Actinomycetes</taxon>
        <taxon>Micromonosporales</taxon>
        <taxon>Micromonosporaceae</taxon>
        <taxon>Paractinoplanes</taxon>
    </lineage>
</organism>
<dbReference type="PANTHER" id="PTHR43249">
    <property type="entry name" value="UDP-N-ACETYL-2-AMINO-2-DEOXY-D-GLUCURONATE OXIDASE"/>
    <property type="match status" value="1"/>
</dbReference>
<dbReference type="SUPFAM" id="SSF55347">
    <property type="entry name" value="Glyceraldehyde-3-phosphate dehydrogenase-like, C-terminal domain"/>
    <property type="match status" value="1"/>
</dbReference>
<feature type="domain" description="GFO/IDH/MocA-like oxidoreductase" evidence="2">
    <location>
        <begin position="112"/>
        <end position="231"/>
    </location>
</feature>
<evidence type="ECO:0000313" key="4">
    <source>
        <dbReference type="Proteomes" id="UP000609879"/>
    </source>
</evidence>
<dbReference type="Pfam" id="PF22725">
    <property type="entry name" value="GFO_IDH_MocA_C3"/>
    <property type="match status" value="1"/>
</dbReference>
<reference evidence="3 4" key="1">
    <citation type="submission" date="2021-01" db="EMBL/GenBank/DDBJ databases">
        <title>Whole genome shotgun sequence of Actinoplanes deccanensis NBRC 13994.</title>
        <authorList>
            <person name="Komaki H."/>
            <person name="Tamura T."/>
        </authorList>
    </citation>
    <scope>NUCLEOTIDE SEQUENCE [LARGE SCALE GENOMIC DNA]</scope>
    <source>
        <strain evidence="3 4">NBRC 13994</strain>
    </source>
</reference>
<dbReference type="PANTHER" id="PTHR43249:SF1">
    <property type="entry name" value="D-GLUCOSIDE 3-DEHYDROGENASE"/>
    <property type="match status" value="1"/>
</dbReference>
<dbReference type="InterPro" id="IPR055170">
    <property type="entry name" value="GFO_IDH_MocA-like_dom"/>
</dbReference>
<dbReference type="Pfam" id="PF01408">
    <property type="entry name" value="GFO_IDH_MocA"/>
    <property type="match status" value="1"/>
</dbReference>
<dbReference type="Proteomes" id="UP000609879">
    <property type="component" value="Unassembled WGS sequence"/>
</dbReference>
<sequence>MAVIGLGTVSVVHLAAIDKLDVELVGVSEGRYRDHRLLLDELRPEVVHICTPHDQHVPVAIDALERGAHVLLEKPVAHVLGEADRLVAAAKDHPALTVGVCLQNRYNLASVAAKKLLASGELGAVVGGSGTVLWHRDDAYYDARPWRGQLRRSGGGVLINQAIHTVDLLQWLLGEVAGLSSYTGHFASREVEDTVTAVLDHAGGARSVFFATVANAVDSPVTIEITTERAVLTIRGDLTIRHADGRVEVITERRADGGGRDYWGASHELLIADFYRSLRAGEPFPIDLEEGMTSLRLVDEIYRQNT</sequence>
<feature type="domain" description="Gfo/Idh/MocA-like oxidoreductase N-terminal" evidence="1">
    <location>
        <begin position="28"/>
        <end position="95"/>
    </location>
</feature>
<dbReference type="EMBL" id="BOMI01000084">
    <property type="protein sequence ID" value="GID75764.1"/>
    <property type="molecule type" value="Genomic_DNA"/>
</dbReference>
<name>A0ABQ3Y6Z3_9ACTN</name>
<keyword evidence="4" id="KW-1185">Reference proteome</keyword>
<proteinExistence type="predicted"/>
<gene>
    <name evidence="3" type="ORF">Ade02nite_44050</name>
</gene>
<evidence type="ECO:0000313" key="3">
    <source>
        <dbReference type="EMBL" id="GID75764.1"/>
    </source>
</evidence>
<evidence type="ECO:0000259" key="2">
    <source>
        <dbReference type="Pfam" id="PF22725"/>
    </source>
</evidence>
<dbReference type="SUPFAM" id="SSF51735">
    <property type="entry name" value="NAD(P)-binding Rossmann-fold domains"/>
    <property type="match status" value="1"/>
</dbReference>
<evidence type="ECO:0000259" key="1">
    <source>
        <dbReference type="Pfam" id="PF01408"/>
    </source>
</evidence>
<protein>
    <submittedName>
        <fullName evidence="3">Dehydrogenase</fullName>
    </submittedName>
</protein>
<dbReference type="Gene3D" id="3.40.50.720">
    <property type="entry name" value="NAD(P)-binding Rossmann-like Domain"/>
    <property type="match status" value="1"/>
</dbReference>
<comment type="caution">
    <text evidence="3">The sequence shown here is derived from an EMBL/GenBank/DDBJ whole genome shotgun (WGS) entry which is preliminary data.</text>
</comment>